<gene>
    <name evidence="1" type="ORF">FCALED_LOCUS7070</name>
</gene>
<reference evidence="1" key="1">
    <citation type="submission" date="2021-06" db="EMBL/GenBank/DDBJ databases">
        <authorList>
            <person name="Kallberg Y."/>
            <person name="Tangrot J."/>
            <person name="Rosling A."/>
        </authorList>
    </citation>
    <scope>NUCLEOTIDE SEQUENCE</scope>
    <source>
        <strain evidence="1">UK204</strain>
    </source>
</reference>
<accession>A0A9N9FZ67</accession>
<dbReference type="EMBL" id="CAJVPQ010001801">
    <property type="protein sequence ID" value="CAG8570509.1"/>
    <property type="molecule type" value="Genomic_DNA"/>
</dbReference>
<dbReference type="Proteomes" id="UP000789570">
    <property type="component" value="Unassembled WGS sequence"/>
</dbReference>
<protein>
    <submittedName>
        <fullName evidence="1">4306_t:CDS:1</fullName>
    </submittedName>
</protein>
<comment type="caution">
    <text evidence="1">The sequence shown here is derived from an EMBL/GenBank/DDBJ whole genome shotgun (WGS) entry which is preliminary data.</text>
</comment>
<evidence type="ECO:0000313" key="1">
    <source>
        <dbReference type="EMBL" id="CAG8570509.1"/>
    </source>
</evidence>
<name>A0A9N9FZ67_9GLOM</name>
<proteinExistence type="predicted"/>
<feature type="non-terminal residue" evidence="1">
    <location>
        <position position="1"/>
    </location>
</feature>
<evidence type="ECO:0000313" key="2">
    <source>
        <dbReference type="Proteomes" id="UP000789570"/>
    </source>
</evidence>
<keyword evidence="2" id="KW-1185">Reference proteome</keyword>
<organism evidence="1 2">
    <name type="scientific">Funneliformis caledonium</name>
    <dbReference type="NCBI Taxonomy" id="1117310"/>
    <lineage>
        <taxon>Eukaryota</taxon>
        <taxon>Fungi</taxon>
        <taxon>Fungi incertae sedis</taxon>
        <taxon>Mucoromycota</taxon>
        <taxon>Glomeromycotina</taxon>
        <taxon>Glomeromycetes</taxon>
        <taxon>Glomerales</taxon>
        <taxon>Glomeraceae</taxon>
        <taxon>Funneliformis</taxon>
    </lineage>
</organism>
<dbReference type="AlphaFoldDB" id="A0A9N9FZ67"/>
<sequence length="145" mass="17437">GLEGQVRQFEEDNNMFQMFNDKFGNENNKLMIKSNELKAELTHYYQYQVLRNILPLIMNKRSVSLNETNAEEARTKVKNLMKCQIPAKYQLDYEKTFSEQSTTVYEKLILELKRLIDRVFNPSVIQLSNWIKAIYKHRRDQLRKR</sequence>